<evidence type="ECO:0000256" key="1">
    <source>
        <dbReference type="HAMAP-Rule" id="MF_00934"/>
    </source>
</evidence>
<dbReference type="Pfam" id="PF04378">
    <property type="entry name" value="RsmJ"/>
    <property type="match status" value="1"/>
</dbReference>
<dbReference type="EMBL" id="CP136862">
    <property type="protein sequence ID" value="WOJ88877.1"/>
    <property type="molecule type" value="Genomic_DNA"/>
</dbReference>
<keyword evidence="1" id="KW-0694">RNA-binding</keyword>
<dbReference type="Gene3D" id="3.40.50.150">
    <property type="entry name" value="Vaccinia Virus protein VP39"/>
    <property type="match status" value="1"/>
</dbReference>
<feature type="binding site" evidence="1">
    <location>
        <position position="119"/>
    </location>
    <ligand>
        <name>S-adenosyl-L-methionine</name>
        <dbReference type="ChEBI" id="CHEBI:59789"/>
    </ligand>
</feature>
<feature type="binding site" evidence="1">
    <location>
        <position position="101"/>
    </location>
    <ligand>
        <name>S-adenosyl-L-methionine</name>
        <dbReference type="ChEBI" id="CHEBI:59789"/>
    </ligand>
</feature>
<dbReference type="EC" id="2.1.1.266" evidence="1"/>
<feature type="binding site" evidence="1">
    <location>
        <position position="165"/>
    </location>
    <ligand>
        <name>S-adenosyl-L-methionine</name>
        <dbReference type="ChEBI" id="CHEBI:59789"/>
    </ligand>
</feature>
<dbReference type="Proteomes" id="UP001626536">
    <property type="component" value="Chromosome"/>
</dbReference>
<dbReference type="InterPro" id="IPR029063">
    <property type="entry name" value="SAM-dependent_MTases_sf"/>
</dbReference>
<proteinExistence type="inferred from homology"/>
<comment type="function">
    <text evidence="1">Specifically methylates the adenine in position 2030 of 23S rRNA.</text>
</comment>
<evidence type="ECO:0000313" key="3">
    <source>
        <dbReference type="Proteomes" id="UP001626536"/>
    </source>
</evidence>
<dbReference type="PANTHER" id="PTHR37426">
    <property type="entry name" value="RIBOSOMAL RNA LARGE SUBUNIT METHYLTRANSFERASE J"/>
    <property type="match status" value="1"/>
</dbReference>
<dbReference type="HAMAP" id="MF_00934">
    <property type="entry name" value="23SrRNA_methyltr_J"/>
    <property type="match status" value="1"/>
</dbReference>
<protein>
    <recommendedName>
        <fullName evidence="1">Ribosomal RNA large subunit methyltransferase J</fullName>
        <ecNumber evidence="1">2.1.1.266</ecNumber>
    </recommendedName>
    <alternativeName>
        <fullName evidence="1">23S rRNA (adenine(2030)-N6)-methyltransferase</fullName>
    </alternativeName>
    <alternativeName>
        <fullName evidence="1">23S rRNA m6A2030 methyltransferase</fullName>
    </alternativeName>
</protein>
<keyword evidence="3" id="KW-1185">Reference proteome</keyword>
<comment type="similarity">
    <text evidence="1">Belongs to the RlmJ family.</text>
</comment>
<accession>A0ABZ0HQ16</accession>
<feature type="site" description="Interaction with substrate rRNA" evidence="1">
    <location>
        <position position="3"/>
    </location>
</feature>
<feature type="binding site" evidence="1">
    <location>
        <position position="18"/>
    </location>
    <ligand>
        <name>S-adenosyl-L-methionine</name>
        <dbReference type="ChEBI" id="CHEBI:59789"/>
    </ligand>
</feature>
<dbReference type="RefSeq" id="WP_407338314.1">
    <property type="nucleotide sequence ID" value="NZ_CP136862.1"/>
</dbReference>
<keyword evidence="1" id="KW-0489">Methyltransferase</keyword>
<reference evidence="2 3" key="1">
    <citation type="submission" date="2023-10" db="EMBL/GenBank/DDBJ databases">
        <title>Novel methanotroph of the genus Methylocapsa from a subarctic wetland.</title>
        <authorList>
            <person name="Belova S.E."/>
            <person name="Oshkin I.Y."/>
            <person name="Miroshnikov K."/>
            <person name="Dedysh S.N."/>
        </authorList>
    </citation>
    <scope>NUCLEOTIDE SEQUENCE [LARGE SCALE GENOMIC DNA]</scope>
    <source>
        <strain evidence="2 3">RX1</strain>
    </source>
</reference>
<organism evidence="2 3">
    <name type="scientific">Methylocapsa polymorpha</name>
    <dbReference type="NCBI Taxonomy" id="3080828"/>
    <lineage>
        <taxon>Bacteria</taxon>
        <taxon>Pseudomonadati</taxon>
        <taxon>Pseudomonadota</taxon>
        <taxon>Alphaproteobacteria</taxon>
        <taxon>Hyphomicrobiales</taxon>
        <taxon>Beijerinckiaceae</taxon>
        <taxon>Methylocapsa</taxon>
    </lineage>
</organism>
<dbReference type="SUPFAM" id="SSF53335">
    <property type="entry name" value="S-adenosyl-L-methionine-dependent methyltransferases"/>
    <property type="match status" value="1"/>
</dbReference>
<comment type="catalytic activity">
    <reaction evidence="1">
        <text>adenosine(2030) in 23S rRNA + S-adenosyl-L-methionine = N(6)-methyladenosine(2030) in 23S rRNA + S-adenosyl-L-homocysteine + H(+)</text>
        <dbReference type="Rhea" id="RHEA:43736"/>
        <dbReference type="Rhea" id="RHEA-COMP:10668"/>
        <dbReference type="Rhea" id="RHEA-COMP:10669"/>
        <dbReference type="ChEBI" id="CHEBI:15378"/>
        <dbReference type="ChEBI" id="CHEBI:57856"/>
        <dbReference type="ChEBI" id="CHEBI:59789"/>
        <dbReference type="ChEBI" id="CHEBI:74411"/>
        <dbReference type="ChEBI" id="CHEBI:74449"/>
        <dbReference type="EC" id="2.1.1.266"/>
    </reaction>
</comment>
<feature type="active site" description="Proton acceptor" evidence="1">
    <location>
        <position position="165"/>
    </location>
</feature>
<name>A0ABZ0HQ16_9HYPH</name>
<evidence type="ECO:0000313" key="2">
    <source>
        <dbReference type="EMBL" id="WOJ88877.1"/>
    </source>
</evidence>
<comment type="subunit">
    <text evidence="1">Monomer.</text>
</comment>
<sequence length="280" mass="31136">MNYRHEFHAGNFADVFKHIFLTRILLHLAVKPTPFRYIETHAGSGIYDLSGPEAERTAEWRGGIGRLAAAKLPPEAQSLVQPYLQIVAPLFDASEPRYPGSPAIARALLRRQDRMILCELHPPAFQSLKANLGSDARAKLIEIDGYTGLKAFIPPVERRGLVLIDPPFEDANEFTRLARAIEAAWRKWATGVYLVWYPVKDASQAAGFARTLAQAGVKPLLRIELQVDAVAAELGLVRSGLIVVNPPFRLDVEAERILPSLSQCLADRKPAYQIEWLARA</sequence>
<keyword evidence="1" id="KW-0698">rRNA processing</keyword>
<keyword evidence="1" id="KW-0949">S-adenosyl-L-methionine</keyword>
<keyword evidence="1" id="KW-0808">Transferase</keyword>
<feature type="binding site" evidence="1">
    <location>
        <begin position="144"/>
        <end position="145"/>
    </location>
    <ligand>
        <name>S-adenosyl-L-methionine</name>
        <dbReference type="ChEBI" id="CHEBI:59789"/>
    </ligand>
</feature>
<dbReference type="PANTHER" id="PTHR37426:SF1">
    <property type="entry name" value="RIBOSOMAL RNA LARGE SUBUNIT METHYLTRANSFERASE J"/>
    <property type="match status" value="1"/>
</dbReference>
<dbReference type="InterPro" id="IPR007473">
    <property type="entry name" value="RlmJ"/>
</dbReference>
<gene>
    <name evidence="1 2" type="primary">rlmJ</name>
    <name evidence="2" type="ORF">RZS28_13810</name>
</gene>
<feature type="binding site" evidence="1">
    <location>
        <position position="41"/>
    </location>
    <ligand>
        <name>S-adenosyl-L-methionine</name>
        <dbReference type="ChEBI" id="CHEBI:59789"/>
    </ligand>
</feature>